<dbReference type="EMBL" id="BARV01035337">
    <property type="protein sequence ID" value="GAI56232.1"/>
    <property type="molecule type" value="Genomic_DNA"/>
</dbReference>
<dbReference type="GO" id="GO:0005886">
    <property type="term" value="C:plasma membrane"/>
    <property type="evidence" value="ECO:0007669"/>
    <property type="project" value="TreeGrafter"/>
</dbReference>
<comment type="cofactor">
    <cofactor evidence="1">
        <name>FAD</name>
        <dbReference type="ChEBI" id="CHEBI:57692"/>
    </cofactor>
</comment>
<evidence type="ECO:0000256" key="4">
    <source>
        <dbReference type="ARBA" id="ARBA00023002"/>
    </source>
</evidence>
<reference evidence="6" key="1">
    <citation type="journal article" date="2014" name="Front. Microbiol.">
        <title>High frequency of phylogenetically diverse reductive dehalogenase-homologous genes in deep subseafloor sedimentary metagenomes.</title>
        <authorList>
            <person name="Kawai M."/>
            <person name="Futagami T."/>
            <person name="Toyoda A."/>
            <person name="Takaki Y."/>
            <person name="Nishi S."/>
            <person name="Hori S."/>
            <person name="Arai W."/>
            <person name="Tsubouchi T."/>
            <person name="Morono Y."/>
            <person name="Uchiyama I."/>
            <person name="Ito T."/>
            <person name="Fujiyama A."/>
            <person name="Inagaki F."/>
            <person name="Takami H."/>
        </authorList>
    </citation>
    <scope>NUCLEOTIDE SEQUENCE</scope>
    <source>
        <strain evidence="6">Expedition CK06-06</strain>
    </source>
</reference>
<organism evidence="6">
    <name type="scientific">marine sediment metagenome</name>
    <dbReference type="NCBI Taxonomy" id="412755"/>
    <lineage>
        <taxon>unclassified sequences</taxon>
        <taxon>metagenomes</taxon>
        <taxon>ecological metagenomes</taxon>
    </lineage>
</organism>
<evidence type="ECO:0000256" key="3">
    <source>
        <dbReference type="ARBA" id="ARBA00022827"/>
    </source>
</evidence>
<dbReference type="InterPro" id="IPR009100">
    <property type="entry name" value="AcylCoA_DH/oxidase_NM_dom_sf"/>
</dbReference>
<keyword evidence="4" id="KW-0560">Oxidoreductase</keyword>
<dbReference type="InterPro" id="IPR006091">
    <property type="entry name" value="Acyl-CoA_Oxase/DH_mid-dom"/>
</dbReference>
<dbReference type="GO" id="GO:0016627">
    <property type="term" value="F:oxidoreductase activity, acting on the CH-CH group of donors"/>
    <property type="evidence" value="ECO:0007669"/>
    <property type="project" value="InterPro"/>
</dbReference>
<dbReference type="PANTHER" id="PTHR43292">
    <property type="entry name" value="ACYL-COA DEHYDROGENASE"/>
    <property type="match status" value="1"/>
</dbReference>
<feature type="non-terminal residue" evidence="6">
    <location>
        <position position="104"/>
    </location>
</feature>
<comment type="caution">
    <text evidence="6">The sequence shown here is derived from an EMBL/GenBank/DDBJ whole genome shotgun (WGS) entry which is preliminary data.</text>
</comment>
<keyword evidence="3" id="KW-0274">FAD</keyword>
<evidence type="ECO:0000259" key="5">
    <source>
        <dbReference type="Pfam" id="PF02770"/>
    </source>
</evidence>
<dbReference type="FunFam" id="2.40.110.10:FF:000011">
    <property type="entry name" value="Acyl-CoA dehydrogenase FadE34"/>
    <property type="match status" value="1"/>
</dbReference>
<evidence type="ECO:0000256" key="2">
    <source>
        <dbReference type="ARBA" id="ARBA00022630"/>
    </source>
</evidence>
<gene>
    <name evidence="6" type="ORF">S06H3_55159</name>
</gene>
<evidence type="ECO:0000256" key="1">
    <source>
        <dbReference type="ARBA" id="ARBA00001974"/>
    </source>
</evidence>
<dbReference type="Gene3D" id="2.40.110.10">
    <property type="entry name" value="Butyryl-CoA Dehydrogenase, subunit A, domain 2"/>
    <property type="match status" value="1"/>
</dbReference>
<dbReference type="Pfam" id="PF02770">
    <property type="entry name" value="Acyl-CoA_dh_M"/>
    <property type="match status" value="1"/>
</dbReference>
<protein>
    <recommendedName>
        <fullName evidence="5">Acyl-CoA oxidase/dehydrogenase middle domain-containing protein</fullName>
    </recommendedName>
</protein>
<dbReference type="InterPro" id="IPR046373">
    <property type="entry name" value="Acyl-CoA_Oxase/DH_mid-dom_sf"/>
</dbReference>
<dbReference type="SUPFAM" id="SSF56645">
    <property type="entry name" value="Acyl-CoA dehydrogenase NM domain-like"/>
    <property type="match status" value="1"/>
</dbReference>
<name>X1PIV4_9ZZZZ</name>
<sequence length="104" mass="11462">MSEPDAGSDLASIKTRAVEDGDDYIIDGQKTWTSGGSHMNWIYLIARTDQDAPKHRGISEFFFEASLSGVTVVPIVDITGGTHFNEVFFDNVRIPNKCLIGQKN</sequence>
<dbReference type="PANTHER" id="PTHR43292:SF3">
    <property type="entry name" value="ACYL-COA DEHYDROGENASE FADE29"/>
    <property type="match status" value="1"/>
</dbReference>
<dbReference type="AlphaFoldDB" id="X1PIV4"/>
<feature type="domain" description="Acyl-CoA oxidase/dehydrogenase middle" evidence="5">
    <location>
        <begin position="1"/>
        <end position="92"/>
    </location>
</feature>
<proteinExistence type="predicted"/>
<keyword evidence="2" id="KW-0285">Flavoprotein</keyword>
<evidence type="ECO:0000313" key="6">
    <source>
        <dbReference type="EMBL" id="GAI56232.1"/>
    </source>
</evidence>
<dbReference type="InterPro" id="IPR052161">
    <property type="entry name" value="Mycobact_Acyl-CoA_DH"/>
</dbReference>
<accession>X1PIV4</accession>